<name>A0A0M0K3W8_9EUKA</name>
<organism evidence="1 2">
    <name type="scientific">Chrysochromulina tobinii</name>
    <dbReference type="NCBI Taxonomy" id="1460289"/>
    <lineage>
        <taxon>Eukaryota</taxon>
        <taxon>Haptista</taxon>
        <taxon>Haptophyta</taxon>
        <taxon>Prymnesiophyceae</taxon>
        <taxon>Prymnesiales</taxon>
        <taxon>Chrysochromulinaceae</taxon>
        <taxon>Chrysochromulina</taxon>
    </lineage>
</organism>
<dbReference type="GO" id="GO:0008168">
    <property type="term" value="F:methyltransferase activity"/>
    <property type="evidence" value="ECO:0007669"/>
    <property type="project" value="UniProtKB-KW"/>
</dbReference>
<dbReference type="GO" id="GO:0032259">
    <property type="term" value="P:methylation"/>
    <property type="evidence" value="ECO:0007669"/>
    <property type="project" value="UniProtKB-KW"/>
</dbReference>
<dbReference type="Gene3D" id="3.40.50.150">
    <property type="entry name" value="Vaccinia Virus protein VP39"/>
    <property type="match status" value="1"/>
</dbReference>
<accession>A0A0M0K3W8</accession>
<evidence type="ECO:0000313" key="2">
    <source>
        <dbReference type="Proteomes" id="UP000037460"/>
    </source>
</evidence>
<dbReference type="AlphaFoldDB" id="A0A0M0K3W8"/>
<comment type="caution">
    <text evidence="1">The sequence shown here is derived from an EMBL/GenBank/DDBJ whole genome shotgun (WGS) entry which is preliminary data.</text>
</comment>
<dbReference type="EMBL" id="JWZX01001608">
    <property type="protein sequence ID" value="KOO33078.1"/>
    <property type="molecule type" value="Genomic_DNA"/>
</dbReference>
<dbReference type="CDD" id="cd02440">
    <property type="entry name" value="AdoMet_MTases"/>
    <property type="match status" value="1"/>
</dbReference>
<protein>
    <submittedName>
        <fullName evidence="1">Sugar o-methyltransferase</fullName>
    </submittedName>
</protein>
<keyword evidence="1" id="KW-0489">Methyltransferase</keyword>
<dbReference type="OrthoDB" id="540503at2759"/>
<dbReference type="InterPro" id="IPR029063">
    <property type="entry name" value="SAM-dependent_MTases_sf"/>
</dbReference>
<keyword evidence="1" id="KW-0808">Transferase</keyword>
<dbReference type="Pfam" id="PF13578">
    <property type="entry name" value="Methyltransf_24"/>
    <property type="match status" value="1"/>
</dbReference>
<evidence type="ECO:0000313" key="1">
    <source>
        <dbReference type="EMBL" id="KOO33078.1"/>
    </source>
</evidence>
<proteinExistence type="predicted"/>
<dbReference type="Proteomes" id="UP000037460">
    <property type="component" value="Unassembled WGS sequence"/>
</dbReference>
<gene>
    <name evidence="1" type="ORF">Ctob_007676</name>
</gene>
<dbReference type="SUPFAM" id="SSF53335">
    <property type="entry name" value="S-adenosyl-L-methionine-dependent methyltransferases"/>
    <property type="match status" value="1"/>
</dbReference>
<keyword evidence="2" id="KW-1185">Reference proteome</keyword>
<sequence>MLGIAVPVAAAAAASTAARPSLEDLAFYYGTDKGHDDHKYTDLYHALFEPIRDRVANITEVGIALGQSLQVWHDYFEHAHVWGVDIHPKVISRARRMFAEKPRVHILHANSKSEEQVKQLALTPLSMDIIIDDGDHYPPVMEKTLHRWWPYLRPGGYYCIEDVATGANSKGQRYGGRKGAFFFPDGSAPLVHNETYVSEETTRLFHENDLFFVDTHVGHRAHDTVRKALGLWMKDRVNHISHVLVVRKREVPRTRRVESALGERRAMWEKGVRTDRLGKGKGLPS</sequence>
<reference evidence="2" key="1">
    <citation type="journal article" date="2015" name="PLoS Genet.">
        <title>Genome Sequence and Transcriptome Analyses of Chrysochromulina tobin: Metabolic Tools for Enhanced Algal Fitness in the Prominent Order Prymnesiales (Haptophyceae).</title>
        <authorList>
            <person name="Hovde B.T."/>
            <person name="Deodato C.R."/>
            <person name="Hunsperger H.M."/>
            <person name="Ryken S.A."/>
            <person name="Yost W."/>
            <person name="Jha R.K."/>
            <person name="Patterson J."/>
            <person name="Monnat R.J. Jr."/>
            <person name="Barlow S.B."/>
            <person name="Starkenburg S.R."/>
            <person name="Cattolico R.A."/>
        </authorList>
    </citation>
    <scope>NUCLEOTIDE SEQUENCE</scope>
    <source>
        <strain evidence="2">CCMP291</strain>
    </source>
</reference>